<comment type="caution">
    <text evidence="3">The sequence shown here is derived from an EMBL/GenBank/DDBJ whole genome shotgun (WGS) entry which is preliminary data.</text>
</comment>
<evidence type="ECO:0000256" key="1">
    <source>
        <dbReference type="SAM" id="MobiDB-lite"/>
    </source>
</evidence>
<gene>
    <name evidence="3" type="ORF">Cgig2_025300</name>
</gene>
<protein>
    <recommendedName>
        <fullName evidence="2">Myb/SANT-like domain-containing protein</fullName>
    </recommendedName>
</protein>
<dbReference type="PANTHER" id="PTHR46929">
    <property type="entry name" value="EXPRESSED PROTEIN"/>
    <property type="match status" value="1"/>
</dbReference>
<evidence type="ECO:0000313" key="3">
    <source>
        <dbReference type="EMBL" id="KAJ8422115.1"/>
    </source>
</evidence>
<dbReference type="AlphaFoldDB" id="A0A9Q1GN85"/>
<dbReference type="EMBL" id="JAKOGI010002384">
    <property type="protein sequence ID" value="KAJ8422115.1"/>
    <property type="molecule type" value="Genomic_DNA"/>
</dbReference>
<name>A0A9Q1GN85_9CARY</name>
<dbReference type="Pfam" id="PF12776">
    <property type="entry name" value="Myb_DNA-bind_3"/>
    <property type="match status" value="1"/>
</dbReference>
<proteinExistence type="predicted"/>
<sequence>MKDVNEEKKTQFRWLKPMSKELLAFLANEVQKGNRPNNSFKSSSYVSAANAISKKFNVKCLPKHIDNDLKIVKNAWVVISKLRDKESGFGWDDNLKMITASPTLYSTYTEVNPTYEKYLNKKIDMYDEMAVVVGKDVHSHENTTNLEEKGNGDSEIVKNNDKQSISSAPLESRKSRKRTCDDDLELQNICT</sequence>
<evidence type="ECO:0000313" key="4">
    <source>
        <dbReference type="Proteomes" id="UP001153076"/>
    </source>
</evidence>
<dbReference type="OrthoDB" id="1301570at2759"/>
<keyword evidence="4" id="KW-1185">Reference proteome</keyword>
<evidence type="ECO:0000259" key="2">
    <source>
        <dbReference type="Pfam" id="PF12776"/>
    </source>
</evidence>
<accession>A0A9Q1GN85</accession>
<feature type="compositionally biased region" description="Basic and acidic residues" evidence="1">
    <location>
        <begin position="143"/>
        <end position="161"/>
    </location>
</feature>
<organism evidence="3 4">
    <name type="scientific">Carnegiea gigantea</name>
    <dbReference type="NCBI Taxonomy" id="171969"/>
    <lineage>
        <taxon>Eukaryota</taxon>
        <taxon>Viridiplantae</taxon>
        <taxon>Streptophyta</taxon>
        <taxon>Embryophyta</taxon>
        <taxon>Tracheophyta</taxon>
        <taxon>Spermatophyta</taxon>
        <taxon>Magnoliopsida</taxon>
        <taxon>eudicotyledons</taxon>
        <taxon>Gunneridae</taxon>
        <taxon>Pentapetalae</taxon>
        <taxon>Caryophyllales</taxon>
        <taxon>Cactineae</taxon>
        <taxon>Cactaceae</taxon>
        <taxon>Cactoideae</taxon>
        <taxon>Echinocereeae</taxon>
        <taxon>Carnegiea</taxon>
    </lineage>
</organism>
<dbReference type="Proteomes" id="UP001153076">
    <property type="component" value="Unassembled WGS sequence"/>
</dbReference>
<dbReference type="InterPro" id="IPR024752">
    <property type="entry name" value="Myb/SANT-like_dom"/>
</dbReference>
<reference evidence="3" key="1">
    <citation type="submission" date="2022-04" db="EMBL/GenBank/DDBJ databases">
        <title>Carnegiea gigantea Genome sequencing and assembly v2.</title>
        <authorList>
            <person name="Copetti D."/>
            <person name="Sanderson M.J."/>
            <person name="Burquez A."/>
            <person name="Wojciechowski M.F."/>
        </authorList>
    </citation>
    <scope>NUCLEOTIDE SEQUENCE</scope>
    <source>
        <strain evidence="3">SGP5-SGP5p</strain>
        <tissue evidence="3">Aerial part</tissue>
    </source>
</reference>
<feature type="region of interest" description="Disordered" evidence="1">
    <location>
        <begin position="143"/>
        <end position="177"/>
    </location>
</feature>
<dbReference type="PANTHER" id="PTHR46929:SF23">
    <property type="entry name" value="L10-INTERACTING MYB DOMAIN-CONTAINING PROTEIN-LIKE"/>
    <property type="match status" value="1"/>
</dbReference>
<feature type="domain" description="Myb/SANT-like" evidence="2">
    <location>
        <begin position="13"/>
        <end position="108"/>
    </location>
</feature>